<dbReference type="EMBL" id="JADJNC010000013">
    <property type="protein sequence ID" value="MBK7423294.1"/>
    <property type="molecule type" value="Genomic_DNA"/>
</dbReference>
<keyword evidence="9" id="KW-0627">Porphyrin biosynthesis</keyword>
<protein>
    <submittedName>
        <fullName evidence="12">Heme biosynthesis protein HemY</fullName>
    </submittedName>
</protein>
<evidence type="ECO:0000256" key="4">
    <source>
        <dbReference type="ARBA" id="ARBA00022475"/>
    </source>
</evidence>
<dbReference type="InterPro" id="IPR010817">
    <property type="entry name" value="HemY_N"/>
</dbReference>
<comment type="caution">
    <text evidence="12">The sequence shown here is derived from an EMBL/GenBank/DDBJ whole genome shotgun (WGS) entry which is preliminary data.</text>
</comment>
<dbReference type="Gene3D" id="1.25.40.10">
    <property type="entry name" value="Tetratricopeptide repeat domain"/>
    <property type="match status" value="1"/>
</dbReference>
<evidence type="ECO:0000313" key="12">
    <source>
        <dbReference type="EMBL" id="MBK7423294.1"/>
    </source>
</evidence>
<accession>A0A9D7F725</accession>
<evidence type="ECO:0000256" key="5">
    <source>
        <dbReference type="ARBA" id="ARBA00022519"/>
    </source>
</evidence>
<dbReference type="NCBIfam" id="TIGR00540">
    <property type="entry name" value="TPR_hemY_coli"/>
    <property type="match status" value="1"/>
</dbReference>
<dbReference type="SUPFAM" id="SSF48452">
    <property type="entry name" value="TPR-like"/>
    <property type="match status" value="2"/>
</dbReference>
<feature type="transmembrane region" description="Helical" evidence="10">
    <location>
        <begin position="44"/>
        <end position="68"/>
    </location>
</feature>
<dbReference type="GO" id="GO:0042168">
    <property type="term" value="P:heme metabolic process"/>
    <property type="evidence" value="ECO:0007669"/>
    <property type="project" value="InterPro"/>
</dbReference>
<evidence type="ECO:0000259" key="11">
    <source>
        <dbReference type="Pfam" id="PF07219"/>
    </source>
</evidence>
<evidence type="ECO:0000313" key="13">
    <source>
        <dbReference type="Proteomes" id="UP000886602"/>
    </source>
</evidence>
<dbReference type="InterPro" id="IPR011990">
    <property type="entry name" value="TPR-like_helical_dom_sf"/>
</dbReference>
<name>A0A9D7F725_9RHOO</name>
<dbReference type="AlphaFoldDB" id="A0A9D7F725"/>
<dbReference type="GO" id="GO:0006779">
    <property type="term" value="P:porphyrin-containing compound biosynthetic process"/>
    <property type="evidence" value="ECO:0007669"/>
    <property type="project" value="UniProtKB-KW"/>
</dbReference>
<keyword evidence="5" id="KW-0997">Cell inner membrane</keyword>
<evidence type="ECO:0000256" key="2">
    <source>
        <dbReference type="ARBA" id="ARBA00004429"/>
    </source>
</evidence>
<dbReference type="InterPro" id="IPR005254">
    <property type="entry name" value="Heme_biosyn_assoc_TPR_pro"/>
</dbReference>
<dbReference type="Proteomes" id="UP000886602">
    <property type="component" value="Unassembled WGS sequence"/>
</dbReference>
<keyword evidence="4" id="KW-1003">Cell membrane</keyword>
<reference evidence="12" key="1">
    <citation type="submission" date="2020-10" db="EMBL/GenBank/DDBJ databases">
        <title>Connecting structure to function with the recovery of over 1000 high-quality activated sludge metagenome-assembled genomes encoding full-length rRNA genes using long-read sequencing.</title>
        <authorList>
            <person name="Singleton C.M."/>
            <person name="Petriglieri F."/>
            <person name="Kristensen J.M."/>
            <person name="Kirkegaard R.H."/>
            <person name="Michaelsen T.Y."/>
            <person name="Andersen M.H."/>
            <person name="Karst S.M."/>
            <person name="Dueholm M.S."/>
            <person name="Nielsen P.H."/>
            <person name="Albertsen M."/>
        </authorList>
    </citation>
    <scope>NUCLEOTIDE SEQUENCE</scope>
    <source>
        <strain evidence="12">EsbW_18-Q3-R4-48_MAXAC.044</strain>
    </source>
</reference>
<evidence type="ECO:0000256" key="8">
    <source>
        <dbReference type="ARBA" id="ARBA00023136"/>
    </source>
</evidence>
<proteinExistence type="predicted"/>
<sequence>MKGLLWVLALFALAVGISLAAHFNEGYLLLVYPPYRAEISLNLALLLILGGFVSLYALLRGVALTLSLPRRVREYRQRRQRDKTINELFDVMRLLFEGRYAQAMKKAGDAHAAGQSPALAALLAARSAQRLHEPYKQQAWLERAAQADAKMQPACLMLEAEMHIEMQRYEAAVNTLKRLQETSGRHIAAHRLELRAEQGCGNWDEVLRIARLLEKRNALLPELAQEIKLKAHQENVRQRRSDLAQLQAYRKKLPAREQSPRLARVFAEALIELGAHDEARNFIEAQLEAEWDSRLVGLYGLTPGGDLTARLARADQWLQQHRDDPQLLLALGRMCLEQRLWGKAQSYLEAALSLEDSREVRLELARLFEQTERADEAMQQYRAAAGKTD</sequence>
<gene>
    <name evidence="12" type="ORF">IPJ48_09445</name>
</gene>
<evidence type="ECO:0000256" key="9">
    <source>
        <dbReference type="ARBA" id="ARBA00023244"/>
    </source>
</evidence>
<evidence type="ECO:0000256" key="7">
    <source>
        <dbReference type="ARBA" id="ARBA00022989"/>
    </source>
</evidence>
<comment type="function">
    <text evidence="1">Involved in a late step of protoheme IX synthesis.</text>
</comment>
<feature type="domain" description="HemY N-terminal" evidence="11">
    <location>
        <begin position="26"/>
        <end position="130"/>
    </location>
</feature>
<comment type="subcellular location">
    <subcellularLocation>
        <location evidence="2">Cell inner membrane</location>
        <topology evidence="2">Multi-pass membrane protein</topology>
    </subcellularLocation>
</comment>
<organism evidence="12 13">
    <name type="scientific">Candidatus Propionivibrio dominans</name>
    <dbReference type="NCBI Taxonomy" id="2954373"/>
    <lineage>
        <taxon>Bacteria</taxon>
        <taxon>Pseudomonadati</taxon>
        <taxon>Pseudomonadota</taxon>
        <taxon>Betaproteobacteria</taxon>
        <taxon>Rhodocyclales</taxon>
        <taxon>Rhodocyclaceae</taxon>
        <taxon>Propionivibrio</taxon>
    </lineage>
</organism>
<evidence type="ECO:0000256" key="3">
    <source>
        <dbReference type="ARBA" id="ARBA00004744"/>
    </source>
</evidence>
<comment type="pathway">
    <text evidence="3">Porphyrin-containing compound metabolism; protoheme biosynthesis.</text>
</comment>
<evidence type="ECO:0000256" key="1">
    <source>
        <dbReference type="ARBA" id="ARBA00002962"/>
    </source>
</evidence>
<keyword evidence="6 10" id="KW-0812">Transmembrane</keyword>
<keyword evidence="7 10" id="KW-1133">Transmembrane helix</keyword>
<dbReference type="GO" id="GO:0005886">
    <property type="term" value="C:plasma membrane"/>
    <property type="evidence" value="ECO:0007669"/>
    <property type="project" value="UniProtKB-SubCell"/>
</dbReference>
<keyword evidence="8 10" id="KW-0472">Membrane</keyword>
<evidence type="ECO:0000256" key="10">
    <source>
        <dbReference type="SAM" id="Phobius"/>
    </source>
</evidence>
<dbReference type="Pfam" id="PF07219">
    <property type="entry name" value="HemY_N"/>
    <property type="match status" value="1"/>
</dbReference>
<evidence type="ECO:0000256" key="6">
    <source>
        <dbReference type="ARBA" id="ARBA00022692"/>
    </source>
</evidence>